<evidence type="ECO:0000313" key="7">
    <source>
        <dbReference type="RefSeq" id="XP_038987918.1"/>
    </source>
</evidence>
<organism evidence="4 6">
    <name type="scientific">Phoenix dactylifera</name>
    <name type="common">Date palm</name>
    <dbReference type="NCBI Taxonomy" id="42345"/>
    <lineage>
        <taxon>Eukaryota</taxon>
        <taxon>Viridiplantae</taxon>
        <taxon>Streptophyta</taxon>
        <taxon>Embryophyta</taxon>
        <taxon>Tracheophyta</taxon>
        <taxon>Spermatophyta</taxon>
        <taxon>Magnoliopsida</taxon>
        <taxon>Liliopsida</taxon>
        <taxon>Arecaceae</taxon>
        <taxon>Coryphoideae</taxon>
        <taxon>Phoeniceae</taxon>
        <taxon>Phoenix</taxon>
    </lineage>
</organism>
<dbReference type="RefSeq" id="XP_038987916.1">
    <property type="nucleotide sequence ID" value="XM_039131988.1"/>
</dbReference>
<dbReference type="PANTHER" id="PTHR47926:SF378">
    <property type="entry name" value="PENTATRICOPEPTIDE REPEAT (PPR) SUPERFAMILY PROTEIN"/>
    <property type="match status" value="1"/>
</dbReference>
<comment type="similarity">
    <text evidence="2">Belongs to the PPR family. PCMP-E subfamily.</text>
</comment>
<dbReference type="PROSITE" id="PS51375">
    <property type="entry name" value="PPR"/>
    <property type="match status" value="3"/>
</dbReference>
<dbReference type="InterPro" id="IPR002885">
    <property type="entry name" value="PPR_rpt"/>
</dbReference>
<dbReference type="GO" id="GO:0009451">
    <property type="term" value="P:RNA modification"/>
    <property type="evidence" value="ECO:0007669"/>
    <property type="project" value="InterPro"/>
</dbReference>
<dbReference type="KEGG" id="pda:120103753"/>
<dbReference type="AlphaFoldDB" id="A0A8B9AME3"/>
<feature type="repeat" description="PPR" evidence="3">
    <location>
        <begin position="509"/>
        <end position="543"/>
    </location>
</feature>
<keyword evidence="4" id="KW-1185">Reference proteome</keyword>
<gene>
    <name evidence="5 6 7" type="primary">LOC120103753</name>
</gene>
<dbReference type="Pfam" id="PF01535">
    <property type="entry name" value="PPR"/>
    <property type="match status" value="6"/>
</dbReference>
<dbReference type="InterPro" id="IPR011990">
    <property type="entry name" value="TPR-like_helical_dom_sf"/>
</dbReference>
<evidence type="ECO:0000256" key="3">
    <source>
        <dbReference type="PROSITE-ProRule" id="PRU00708"/>
    </source>
</evidence>
<keyword evidence="1" id="KW-0677">Repeat</keyword>
<dbReference type="InterPro" id="IPR046960">
    <property type="entry name" value="PPR_At4g14850-like_plant"/>
</dbReference>
<dbReference type="FunFam" id="1.25.40.10:FF:000090">
    <property type="entry name" value="Pentatricopeptide repeat-containing protein, chloroplastic"/>
    <property type="match status" value="1"/>
</dbReference>
<dbReference type="GeneID" id="120103753"/>
<dbReference type="RefSeq" id="XP_038987914.1">
    <property type="nucleotide sequence ID" value="XM_039131986.1"/>
</dbReference>
<evidence type="ECO:0000313" key="6">
    <source>
        <dbReference type="RefSeq" id="XP_038987916.1"/>
    </source>
</evidence>
<sequence>MNFEAITRALRHCGRVLAIGHGKSLHAQLIKQGFCRDVFVANNIAAMYADLNLYDAAQRLFDEMPERNVVSWTTSISAHIRAGNPAEALRVFSWMLGNETEEPNSFTFSAALKACSMVGNLELGKWIHEQVLRAGLQSDAVLMNAVLDMYLKCGSSNDARRVFDWFSSVNSTSWNTIIAGYSREGNMVEAEALFLQVPEPNAVSYNTMIAGFAQLESPKALDYVSMMHKEGFKLDHFTFPCALKTCGSLRFEKMGQQIHTYIVKCGYKPSLFVGSSLIDMYANCGQMIDFIKVYDEYSSYKGFNYERLPLLNSMLSGFAINRYHRQALDLVSEIHRMGIGLDAFTLSSALRVCINLRNLRIGLQVHGLIVTNGCHTDHVVGSVLVDLYAKCGYLEDALRLFHGLPHKDVIAWAGLIADCVQHGSNHLAFSLFKDTMSTKIEADHFIVSSVLKACSVLAWALGGKQVHAYSIKGGFESESITSASLIDMYSKCGYIDDGLRVFESAAEKDTICWTGMILGCGYNGRATEAIELFEKMLKSGVEPNGITILGVLSACRHAGLVEEASRFFKAMRERHGLEPSLEHYCCMVDILSRAGCVEEAKQLISNMPYETDDVIHNSLLGACLINQNNLAKLASLDLLPSSSHDTSGNVTLSNIFASLGMWDASAKFKEAIKRVSIKEAGRSWIEVRS</sequence>
<dbReference type="PANTHER" id="PTHR47926">
    <property type="entry name" value="PENTATRICOPEPTIDE REPEAT-CONTAINING PROTEIN"/>
    <property type="match status" value="1"/>
</dbReference>
<evidence type="ECO:0000256" key="2">
    <source>
        <dbReference type="ARBA" id="ARBA00061659"/>
    </source>
</evidence>
<reference evidence="4" key="1">
    <citation type="journal article" date="2019" name="Nat. Commun.">
        <title>Genome-wide association mapping of date palm fruit traits.</title>
        <authorList>
            <person name="Hazzouri K.M."/>
            <person name="Gros-Balthazard M."/>
            <person name="Flowers J.M."/>
            <person name="Copetti D."/>
            <person name="Lemansour A."/>
            <person name="Lebrun M."/>
            <person name="Masmoudi K."/>
            <person name="Ferrand S."/>
            <person name="Dhar M.I."/>
            <person name="Fresquez Z.A."/>
            <person name="Rosas U."/>
            <person name="Zhang J."/>
            <person name="Talag J."/>
            <person name="Lee S."/>
            <person name="Kudrna D."/>
            <person name="Powell R.F."/>
            <person name="Leitch I.J."/>
            <person name="Krueger R.R."/>
            <person name="Wing R.A."/>
            <person name="Amiri K.M.A."/>
            <person name="Purugganan M.D."/>
        </authorList>
    </citation>
    <scope>NUCLEOTIDE SEQUENCE [LARGE SCALE GENOMIC DNA]</scope>
    <source>
        <strain evidence="4">cv. Khalas</strain>
    </source>
</reference>
<evidence type="ECO:0000313" key="4">
    <source>
        <dbReference type="Proteomes" id="UP000228380"/>
    </source>
</evidence>
<protein>
    <submittedName>
        <fullName evidence="5 6">Pentatricopeptide repeat-containing protein At4g08210-like</fullName>
    </submittedName>
</protein>
<dbReference type="GO" id="GO:0003723">
    <property type="term" value="F:RNA binding"/>
    <property type="evidence" value="ECO:0007669"/>
    <property type="project" value="InterPro"/>
</dbReference>
<evidence type="ECO:0000256" key="1">
    <source>
        <dbReference type="ARBA" id="ARBA00022737"/>
    </source>
</evidence>
<accession>A0A8B9AME3</accession>
<dbReference type="Gene3D" id="1.25.40.10">
    <property type="entry name" value="Tetratricopeptide repeat domain"/>
    <property type="match status" value="6"/>
</dbReference>
<dbReference type="NCBIfam" id="TIGR00756">
    <property type="entry name" value="PPR"/>
    <property type="match status" value="2"/>
</dbReference>
<name>A0A8B9AME3_PHODC</name>
<reference evidence="5 6" key="2">
    <citation type="submission" date="2025-04" db="UniProtKB">
        <authorList>
            <consortium name="RefSeq"/>
        </authorList>
    </citation>
    <scope>IDENTIFICATION</scope>
    <source>
        <tissue evidence="5 6">Young leaves</tissue>
    </source>
</reference>
<dbReference type="FunFam" id="1.25.40.10:FF:000196">
    <property type="entry name" value="Pentatricopeptide repeat-containing protein At4g14850"/>
    <property type="match status" value="1"/>
</dbReference>
<dbReference type="OrthoDB" id="185373at2759"/>
<proteinExistence type="inferred from homology"/>
<dbReference type="FunFam" id="1.25.40.10:FF:000442">
    <property type="entry name" value="Pentatricopeptide repeat-containing protein At3g49710"/>
    <property type="match status" value="1"/>
</dbReference>
<dbReference type="FunFam" id="1.25.40.10:FF:000285">
    <property type="entry name" value="Pentatricopeptide repeat-containing protein, chloroplastic"/>
    <property type="match status" value="1"/>
</dbReference>
<evidence type="ECO:0000313" key="5">
    <source>
        <dbReference type="RefSeq" id="XP_038987914.1"/>
    </source>
</evidence>
<dbReference type="Pfam" id="PF13041">
    <property type="entry name" value="PPR_2"/>
    <property type="match status" value="2"/>
</dbReference>
<feature type="repeat" description="PPR" evidence="3">
    <location>
        <begin position="170"/>
        <end position="204"/>
    </location>
</feature>
<dbReference type="RefSeq" id="XP_038987918.1">
    <property type="nucleotide sequence ID" value="XM_039131990.1"/>
</dbReference>
<feature type="repeat" description="PPR" evidence="3">
    <location>
        <begin position="68"/>
        <end position="102"/>
    </location>
</feature>
<dbReference type="Proteomes" id="UP000228380">
    <property type="component" value="Chromosome 1"/>
</dbReference>